<evidence type="ECO:0000313" key="2">
    <source>
        <dbReference type="EMBL" id="KAK0739195.1"/>
    </source>
</evidence>
<reference evidence="2" key="1">
    <citation type="submission" date="2023-06" db="EMBL/GenBank/DDBJ databases">
        <title>Genome-scale phylogeny and comparative genomics of the fungal order Sordariales.</title>
        <authorList>
            <consortium name="Lawrence Berkeley National Laboratory"/>
            <person name="Hensen N."/>
            <person name="Bonometti L."/>
            <person name="Westerberg I."/>
            <person name="Brannstrom I.O."/>
            <person name="Guillou S."/>
            <person name="Cros-Aarteil S."/>
            <person name="Calhoun S."/>
            <person name="Haridas S."/>
            <person name="Kuo A."/>
            <person name="Mondo S."/>
            <person name="Pangilinan J."/>
            <person name="Riley R."/>
            <person name="Labutti K."/>
            <person name="Andreopoulos B."/>
            <person name="Lipzen A."/>
            <person name="Chen C."/>
            <person name="Yanf M."/>
            <person name="Daum C."/>
            <person name="Ng V."/>
            <person name="Clum A."/>
            <person name="Steindorff A."/>
            <person name="Ohm R."/>
            <person name="Martin F."/>
            <person name="Silar P."/>
            <person name="Natvig D."/>
            <person name="Lalanne C."/>
            <person name="Gautier V."/>
            <person name="Ament-Velasquez S.L."/>
            <person name="Kruys A."/>
            <person name="Hutchinson M.I."/>
            <person name="Powell A.J."/>
            <person name="Barry K."/>
            <person name="Miller A.N."/>
            <person name="Grigoriev I.V."/>
            <person name="Debuchy R."/>
            <person name="Gladieux P."/>
            <person name="Thoren M.H."/>
            <person name="Johannesson H."/>
        </authorList>
    </citation>
    <scope>NUCLEOTIDE SEQUENCE</scope>
    <source>
        <strain evidence="2">CBS 540.89</strain>
    </source>
</reference>
<feature type="region of interest" description="Disordered" evidence="1">
    <location>
        <begin position="184"/>
        <end position="253"/>
    </location>
</feature>
<feature type="region of interest" description="Disordered" evidence="1">
    <location>
        <begin position="45"/>
        <end position="100"/>
    </location>
</feature>
<dbReference type="Proteomes" id="UP001172159">
    <property type="component" value="Unassembled WGS sequence"/>
</dbReference>
<dbReference type="EMBL" id="JAUKTV010000004">
    <property type="protein sequence ID" value="KAK0739195.1"/>
    <property type="molecule type" value="Genomic_DNA"/>
</dbReference>
<evidence type="ECO:0000313" key="3">
    <source>
        <dbReference type="Proteomes" id="UP001172159"/>
    </source>
</evidence>
<feature type="compositionally biased region" description="Polar residues" evidence="1">
    <location>
        <begin position="53"/>
        <end position="67"/>
    </location>
</feature>
<comment type="caution">
    <text evidence="2">The sequence shown here is derived from an EMBL/GenBank/DDBJ whole genome shotgun (WGS) entry which is preliminary data.</text>
</comment>
<keyword evidence="3" id="KW-1185">Reference proteome</keyword>
<evidence type="ECO:0000256" key="1">
    <source>
        <dbReference type="SAM" id="MobiDB-lite"/>
    </source>
</evidence>
<protein>
    <submittedName>
        <fullName evidence="2">Uncharacterized protein</fullName>
    </submittedName>
</protein>
<accession>A0AA40BRR8</accession>
<dbReference type="AlphaFoldDB" id="A0AA40BRR8"/>
<sequence length="253" mass="27150">MNITCHSSFETNLRIRVSTPTGQKVVDNKPAPIRGLRRLPQPPASVAPHLGGTISTAPSTFDGTGNENHVAASFEPHFSSFSLSQPPHQPPSFASSVPGIHHPLGSSSQSVSLPSFDNSLYAGTWNSSFDFTCIDPSLDPGGFGSGFNNGSSSSMMTNPMSYGGLMPGLPSFTGTQMPNLLSENDYSAFPPQEGTKEWVPKRRRRTKKTASKDPEPEPEFASPIGPYGPLKDTDSSGGWPFQSPRSQSYQYLV</sequence>
<feature type="compositionally biased region" description="Polar residues" evidence="1">
    <location>
        <begin position="243"/>
        <end position="253"/>
    </location>
</feature>
<name>A0AA40BRR8_9PEZI</name>
<proteinExistence type="predicted"/>
<organism evidence="2 3">
    <name type="scientific">Apiosordaria backusii</name>
    <dbReference type="NCBI Taxonomy" id="314023"/>
    <lineage>
        <taxon>Eukaryota</taxon>
        <taxon>Fungi</taxon>
        <taxon>Dikarya</taxon>
        <taxon>Ascomycota</taxon>
        <taxon>Pezizomycotina</taxon>
        <taxon>Sordariomycetes</taxon>
        <taxon>Sordariomycetidae</taxon>
        <taxon>Sordariales</taxon>
        <taxon>Lasiosphaeriaceae</taxon>
        <taxon>Apiosordaria</taxon>
    </lineage>
</organism>
<gene>
    <name evidence="2" type="ORF">B0T21DRAFT_362156</name>
</gene>